<dbReference type="InterPro" id="IPR002772">
    <property type="entry name" value="Glyco_hydro_3_C"/>
</dbReference>
<evidence type="ECO:0000256" key="2">
    <source>
        <dbReference type="ARBA" id="ARBA00022801"/>
    </source>
</evidence>
<dbReference type="InterPro" id="IPR017853">
    <property type="entry name" value="GH"/>
</dbReference>
<feature type="domain" description="Fibronectin type III-like" evidence="5">
    <location>
        <begin position="621"/>
        <end position="692"/>
    </location>
</feature>
<dbReference type="Gene3D" id="2.60.40.10">
    <property type="entry name" value="Immunoglobulins"/>
    <property type="match status" value="1"/>
</dbReference>
<sequence length="704" mass="75520">MSTPQKNTARGLFTLGIAAVVALTPALMGSAGATPARPWMNTSLSPEQRAAKLVSTMNLSQKIHMLSGTKLSGPHTPAIGYIPPIPELGIPEFVQSDGPAGVRNGADPATKFPAPLAYAASWDPAIAQLEGRVAGEEARALGTDQLYGPGFNIARNPLGGRGFEYYGEDPYLSGTMATANVKGIQSAGVIATLKHFVVNNQETARNIGNSRVPERALHEIYMKPFEMAVKQADPGSVMCAYNALNGTHGCSNYYTLTKYLRHAWGFDGYVVTDFPASWSTEDFKNGLNVEMPQTFTSFEPTVRLAIKQGRLSEKDIDARVKETLTVMFRFGLFDRTKKIHPVNVARGNAAAQKIAEQGAVLLKNKNGALPLKTSTARHIAIFGEPAKVAVGGGGSSNVSATETDTALGEITKRSRGAKVTFSSGLNLLSAAQKAKKADVAIVFVTNLTMEAKDRTTINLLPEQTALIEKVAAANKNTIVVLNTGGPIAMPWLPKVAAVLNMWQPGQAGGKATTALLYGDVNPSGHLPQTFPTTDGQWPAHTLAQFPGGPLGLTPTYSEGIYVGYRWYQAHNQVPLFPFGYGLSYTTFAYSAPRLQTTSGAANAPIKVTFTVTNTGKRPGATVPQVYVGKPRNQGVPVPPMELGGFQKVYLRPGESKTITITVLPQQLSYWNSTIHKFVVMPGVYRIYLGSNVKDTPYTLNYTVR</sequence>
<dbReference type="InterPro" id="IPR050288">
    <property type="entry name" value="Cellulose_deg_GH3"/>
</dbReference>
<dbReference type="AlphaFoldDB" id="A0A5E3ZVM0"/>
<evidence type="ECO:0000313" key="7">
    <source>
        <dbReference type="Proteomes" id="UP000324288"/>
    </source>
</evidence>
<dbReference type="PANTHER" id="PTHR42715">
    <property type="entry name" value="BETA-GLUCOSIDASE"/>
    <property type="match status" value="1"/>
</dbReference>
<dbReference type="FunFam" id="2.60.40.10:FF:000495">
    <property type="entry name" value="Periplasmic beta-glucosidase"/>
    <property type="match status" value="1"/>
</dbReference>
<evidence type="ECO:0000256" key="4">
    <source>
        <dbReference type="ARBA" id="ARBA00074219"/>
    </source>
</evidence>
<dbReference type="SMART" id="SM01217">
    <property type="entry name" value="Fn3_like"/>
    <property type="match status" value="1"/>
</dbReference>
<evidence type="ECO:0000256" key="3">
    <source>
        <dbReference type="ARBA" id="ARBA00058905"/>
    </source>
</evidence>
<dbReference type="InterPro" id="IPR036962">
    <property type="entry name" value="Glyco_hydro_3_N_sf"/>
</dbReference>
<organism evidence="6 7">
    <name type="scientific">Lawsonella clevelandensis</name>
    <dbReference type="NCBI Taxonomy" id="1528099"/>
    <lineage>
        <taxon>Bacteria</taxon>
        <taxon>Bacillati</taxon>
        <taxon>Actinomycetota</taxon>
        <taxon>Actinomycetes</taxon>
        <taxon>Mycobacteriales</taxon>
        <taxon>Lawsonellaceae</taxon>
        <taxon>Lawsonella</taxon>
    </lineage>
</organism>
<dbReference type="Gene3D" id="3.20.20.300">
    <property type="entry name" value="Glycoside hydrolase, family 3, N-terminal domain"/>
    <property type="match status" value="2"/>
</dbReference>
<evidence type="ECO:0000313" key="6">
    <source>
        <dbReference type="EMBL" id="VHN99718.1"/>
    </source>
</evidence>
<reference evidence="6 7" key="1">
    <citation type="submission" date="2019-04" db="EMBL/GenBank/DDBJ databases">
        <authorList>
            <person name="Seth-Smith MB H."/>
            <person name="Seth-Smith H."/>
        </authorList>
    </citation>
    <scope>NUCLEOTIDE SEQUENCE [LARGE SCALE GENOMIC DNA]</scope>
    <source>
        <strain evidence="6">USB-603019</strain>
    </source>
</reference>
<gene>
    <name evidence="6" type="primary">bglB_3</name>
    <name evidence="6" type="ORF">LC603019_00167</name>
</gene>
<evidence type="ECO:0000256" key="1">
    <source>
        <dbReference type="ARBA" id="ARBA00005336"/>
    </source>
</evidence>
<accession>A0A5E3ZVM0</accession>
<name>A0A5E3ZVM0_9ACTN</name>
<dbReference type="Proteomes" id="UP000324288">
    <property type="component" value="Chromosome"/>
</dbReference>
<dbReference type="SUPFAM" id="SSF51445">
    <property type="entry name" value="(Trans)glycosidases"/>
    <property type="match status" value="1"/>
</dbReference>
<dbReference type="OrthoDB" id="3187421at2"/>
<comment type="similarity">
    <text evidence="1">Belongs to the glycosyl hydrolase 3 family.</text>
</comment>
<comment type="function">
    <text evidence="3">Catalyzes the hydrolysis of a non-reducing terminal alpha-L-arabinopyranosidic linkage in ginsenoside Rb2 (alpha-L-arabinopyranosyl-(1-&gt;6)-alpha-D-glucopyranosyl) to release alpha-D-glucopyranosyl (Rd). It is not able to hydrolyze alpha-L-arabinofuranosyl-(1-&gt;6)-alpha-D-glucopyranosyl (Rc).</text>
</comment>
<dbReference type="Pfam" id="PF14310">
    <property type="entry name" value="Fn3-like"/>
    <property type="match status" value="1"/>
</dbReference>
<protein>
    <recommendedName>
        <fullName evidence="4">Exo-alpha-(1-&gt;6)-L-arabinopyranosidase</fullName>
    </recommendedName>
</protein>
<evidence type="ECO:0000259" key="5">
    <source>
        <dbReference type="SMART" id="SM01217"/>
    </source>
</evidence>
<dbReference type="SUPFAM" id="SSF52279">
    <property type="entry name" value="Beta-D-glucan exohydrolase, C-terminal domain"/>
    <property type="match status" value="1"/>
</dbReference>
<dbReference type="GO" id="GO:0005975">
    <property type="term" value="P:carbohydrate metabolic process"/>
    <property type="evidence" value="ECO:0007669"/>
    <property type="project" value="InterPro"/>
</dbReference>
<dbReference type="InterPro" id="IPR013783">
    <property type="entry name" value="Ig-like_fold"/>
</dbReference>
<keyword evidence="2" id="KW-0378">Hydrolase</keyword>
<proteinExistence type="inferred from homology"/>
<keyword evidence="7" id="KW-1185">Reference proteome</keyword>
<dbReference type="InterPro" id="IPR001764">
    <property type="entry name" value="Glyco_hydro_3_N"/>
</dbReference>
<dbReference type="GO" id="GO:0008422">
    <property type="term" value="F:beta-glucosidase activity"/>
    <property type="evidence" value="ECO:0007669"/>
    <property type="project" value="UniProtKB-ARBA"/>
</dbReference>
<dbReference type="PANTHER" id="PTHR42715:SF10">
    <property type="entry name" value="BETA-GLUCOSIDASE"/>
    <property type="match status" value="1"/>
</dbReference>
<dbReference type="Gene3D" id="3.40.50.1700">
    <property type="entry name" value="Glycoside hydrolase family 3 C-terminal domain"/>
    <property type="match status" value="2"/>
</dbReference>
<dbReference type="InterPro" id="IPR036881">
    <property type="entry name" value="Glyco_hydro_3_C_sf"/>
</dbReference>
<dbReference type="Pfam" id="PF01915">
    <property type="entry name" value="Glyco_hydro_3_C"/>
    <property type="match status" value="1"/>
</dbReference>
<dbReference type="EMBL" id="LR584267">
    <property type="protein sequence ID" value="VHN99718.1"/>
    <property type="molecule type" value="Genomic_DNA"/>
</dbReference>
<dbReference type="InterPro" id="IPR026891">
    <property type="entry name" value="Fn3-like"/>
</dbReference>
<dbReference type="PRINTS" id="PR00133">
    <property type="entry name" value="GLHYDRLASE3"/>
</dbReference>
<dbReference type="Pfam" id="PF00933">
    <property type="entry name" value="Glyco_hydro_3"/>
    <property type="match status" value="1"/>
</dbReference>
<dbReference type="GeneID" id="84894174"/>
<dbReference type="RefSeq" id="WP_053961391.1">
    <property type="nucleotide sequence ID" value="NZ_CP009312.1"/>
</dbReference>